<keyword evidence="3" id="KW-0238">DNA-binding</keyword>
<comment type="similarity">
    <text evidence="1">Belongs to the BlaI transcriptional regulatory family.</text>
</comment>
<evidence type="ECO:0000256" key="5">
    <source>
        <dbReference type="SAM" id="MobiDB-lite"/>
    </source>
</evidence>
<evidence type="ECO:0000313" key="7">
    <source>
        <dbReference type="Proteomes" id="UP000601223"/>
    </source>
</evidence>
<comment type="caution">
    <text evidence="6">The sequence shown here is derived from an EMBL/GenBank/DDBJ whole genome shotgun (WGS) entry which is preliminary data.</text>
</comment>
<organism evidence="6 7">
    <name type="scientific">Catellatospora bangladeshensis</name>
    <dbReference type="NCBI Taxonomy" id="310355"/>
    <lineage>
        <taxon>Bacteria</taxon>
        <taxon>Bacillati</taxon>
        <taxon>Actinomycetota</taxon>
        <taxon>Actinomycetes</taxon>
        <taxon>Micromonosporales</taxon>
        <taxon>Micromonosporaceae</taxon>
        <taxon>Catellatospora</taxon>
    </lineage>
</organism>
<dbReference type="InterPro" id="IPR036390">
    <property type="entry name" value="WH_DNA-bd_sf"/>
</dbReference>
<dbReference type="Pfam" id="PF03965">
    <property type="entry name" value="Penicillinase_R"/>
    <property type="match status" value="1"/>
</dbReference>
<protein>
    <recommendedName>
        <fullName evidence="8">BlaI/MecI/CopY family transcriptional regulator</fullName>
    </recommendedName>
</protein>
<feature type="compositionally biased region" description="Basic and acidic residues" evidence="5">
    <location>
        <begin position="1"/>
        <end position="22"/>
    </location>
</feature>
<feature type="region of interest" description="Disordered" evidence="5">
    <location>
        <begin position="1"/>
        <end position="25"/>
    </location>
</feature>
<keyword evidence="2" id="KW-0805">Transcription regulation</keyword>
<dbReference type="AlphaFoldDB" id="A0A8J3JLQ3"/>
<dbReference type="Gene3D" id="1.10.10.10">
    <property type="entry name" value="Winged helix-like DNA-binding domain superfamily/Winged helix DNA-binding domain"/>
    <property type="match status" value="1"/>
</dbReference>
<evidence type="ECO:0000256" key="1">
    <source>
        <dbReference type="ARBA" id="ARBA00011046"/>
    </source>
</evidence>
<dbReference type="InterPro" id="IPR005650">
    <property type="entry name" value="BlaI_family"/>
</dbReference>
<evidence type="ECO:0008006" key="8">
    <source>
        <dbReference type="Google" id="ProtNLM"/>
    </source>
</evidence>
<gene>
    <name evidence="6" type="ORF">Cba03nite_42010</name>
</gene>
<keyword evidence="7" id="KW-1185">Reference proteome</keyword>
<evidence type="ECO:0000313" key="6">
    <source>
        <dbReference type="EMBL" id="GIF82852.1"/>
    </source>
</evidence>
<keyword evidence="4" id="KW-0804">Transcription</keyword>
<name>A0A8J3JLQ3_9ACTN</name>
<sequence length="134" mass="14750">MSTRRPDASADAPDPGRRRSGELESQIVTVLTAAETALTPGEVRERLAPQSDLAYSTVVTILTRLHAKGAVIRERDGRAYRYAALRDAAGLVADRMTRLLTAESDHGSVLRRFVGSLDADDERFLRELLRDGDE</sequence>
<evidence type="ECO:0000256" key="3">
    <source>
        <dbReference type="ARBA" id="ARBA00023125"/>
    </source>
</evidence>
<proteinExistence type="inferred from homology"/>
<dbReference type="GO" id="GO:0045892">
    <property type="term" value="P:negative regulation of DNA-templated transcription"/>
    <property type="evidence" value="ECO:0007669"/>
    <property type="project" value="InterPro"/>
</dbReference>
<accession>A0A8J3JLQ3</accession>
<dbReference type="GO" id="GO:0003677">
    <property type="term" value="F:DNA binding"/>
    <property type="evidence" value="ECO:0007669"/>
    <property type="project" value="UniProtKB-KW"/>
</dbReference>
<evidence type="ECO:0000256" key="4">
    <source>
        <dbReference type="ARBA" id="ARBA00023163"/>
    </source>
</evidence>
<dbReference type="InterPro" id="IPR036388">
    <property type="entry name" value="WH-like_DNA-bd_sf"/>
</dbReference>
<evidence type="ECO:0000256" key="2">
    <source>
        <dbReference type="ARBA" id="ARBA00023015"/>
    </source>
</evidence>
<dbReference type="Proteomes" id="UP000601223">
    <property type="component" value="Unassembled WGS sequence"/>
</dbReference>
<reference evidence="6 7" key="1">
    <citation type="submission" date="2021-01" db="EMBL/GenBank/DDBJ databases">
        <title>Whole genome shotgun sequence of Catellatospora bangladeshensis NBRC 107357.</title>
        <authorList>
            <person name="Komaki H."/>
            <person name="Tamura T."/>
        </authorList>
    </citation>
    <scope>NUCLEOTIDE SEQUENCE [LARGE SCALE GENOMIC DNA]</scope>
    <source>
        <strain evidence="6 7">NBRC 107357</strain>
    </source>
</reference>
<dbReference type="EMBL" id="BONF01000025">
    <property type="protein sequence ID" value="GIF82852.1"/>
    <property type="molecule type" value="Genomic_DNA"/>
</dbReference>
<dbReference type="RefSeq" id="WP_203748742.1">
    <property type="nucleotide sequence ID" value="NZ_BONF01000025.1"/>
</dbReference>
<dbReference type="SUPFAM" id="SSF46785">
    <property type="entry name" value="Winged helix' DNA-binding domain"/>
    <property type="match status" value="1"/>
</dbReference>